<dbReference type="RefSeq" id="WP_214184814.1">
    <property type="nucleotide sequence ID" value="NZ_BSDS01000002.1"/>
</dbReference>
<organism evidence="6 7">
    <name type="scientific">Geobacter hydrogenophilus</name>
    <dbReference type="NCBI Taxonomy" id="40983"/>
    <lineage>
        <taxon>Bacteria</taxon>
        <taxon>Pseudomonadati</taxon>
        <taxon>Thermodesulfobacteriota</taxon>
        <taxon>Desulfuromonadia</taxon>
        <taxon>Geobacterales</taxon>
        <taxon>Geobacteraceae</taxon>
        <taxon>Geobacter</taxon>
    </lineage>
</organism>
<keyword evidence="3" id="KW-1015">Disulfide bond</keyword>
<evidence type="ECO:0000259" key="5">
    <source>
        <dbReference type="PROSITE" id="PS50279"/>
    </source>
</evidence>
<dbReference type="EMBL" id="BSDS01000002">
    <property type="protein sequence ID" value="GLI39994.1"/>
    <property type="molecule type" value="Genomic_DNA"/>
</dbReference>
<dbReference type="SUPFAM" id="SSF57362">
    <property type="entry name" value="BPTI-like"/>
    <property type="match status" value="1"/>
</dbReference>
<accession>A0A9W6G2X2</accession>
<evidence type="ECO:0000256" key="2">
    <source>
        <dbReference type="ARBA" id="ARBA00022900"/>
    </source>
</evidence>
<dbReference type="InterPro" id="IPR002223">
    <property type="entry name" value="Kunitz_BPTI"/>
</dbReference>
<dbReference type="Pfam" id="PF00014">
    <property type="entry name" value="Kunitz_BPTI"/>
    <property type="match status" value="1"/>
</dbReference>
<keyword evidence="4" id="KW-1133">Transmembrane helix</keyword>
<dbReference type="CDD" id="cd00109">
    <property type="entry name" value="Kunitz-type"/>
    <property type="match status" value="1"/>
</dbReference>
<dbReference type="InterPro" id="IPR050098">
    <property type="entry name" value="TFPI/VKTCI-like"/>
</dbReference>
<name>A0A9W6G2X2_9BACT</name>
<keyword evidence="2" id="KW-0722">Serine protease inhibitor</keyword>
<dbReference type="PANTHER" id="PTHR10083">
    <property type="entry name" value="KUNITZ-TYPE PROTEASE INHIBITOR-RELATED"/>
    <property type="match status" value="1"/>
</dbReference>
<dbReference type="SMART" id="SM00131">
    <property type="entry name" value="KU"/>
    <property type="match status" value="1"/>
</dbReference>
<evidence type="ECO:0000256" key="3">
    <source>
        <dbReference type="ARBA" id="ARBA00023157"/>
    </source>
</evidence>
<dbReference type="InterPro" id="IPR036880">
    <property type="entry name" value="Kunitz_BPTI_sf"/>
</dbReference>
<dbReference type="GO" id="GO:0005615">
    <property type="term" value="C:extracellular space"/>
    <property type="evidence" value="ECO:0007669"/>
    <property type="project" value="TreeGrafter"/>
</dbReference>
<gene>
    <name evidence="6" type="ORF">GHYDROH2_34950</name>
</gene>
<dbReference type="Gene3D" id="4.10.410.10">
    <property type="entry name" value="Pancreatic trypsin inhibitor Kunitz domain"/>
    <property type="match status" value="1"/>
</dbReference>
<dbReference type="PROSITE" id="PS50279">
    <property type="entry name" value="BPTI_KUNITZ_2"/>
    <property type="match status" value="1"/>
</dbReference>
<evidence type="ECO:0000256" key="1">
    <source>
        <dbReference type="ARBA" id="ARBA00022690"/>
    </source>
</evidence>
<comment type="caution">
    <text evidence="6">The sequence shown here is derived from an EMBL/GenBank/DDBJ whole genome shotgun (WGS) entry which is preliminary data.</text>
</comment>
<dbReference type="Proteomes" id="UP001144352">
    <property type="component" value="Unassembled WGS sequence"/>
</dbReference>
<feature type="transmembrane region" description="Helical" evidence="4">
    <location>
        <begin position="21"/>
        <end position="42"/>
    </location>
</feature>
<keyword evidence="4" id="KW-0472">Membrane</keyword>
<dbReference type="PANTHER" id="PTHR10083:SF328">
    <property type="entry name" value="TISSUE FACTOR PATHWAY INHIBITOR"/>
    <property type="match status" value="1"/>
</dbReference>
<proteinExistence type="predicted"/>
<dbReference type="GO" id="GO:0004867">
    <property type="term" value="F:serine-type endopeptidase inhibitor activity"/>
    <property type="evidence" value="ECO:0007669"/>
    <property type="project" value="UniProtKB-KW"/>
</dbReference>
<keyword evidence="1" id="KW-0646">Protease inhibitor</keyword>
<protein>
    <recommendedName>
        <fullName evidence="5">BPTI/Kunitz inhibitor domain-containing protein</fullName>
    </recommendedName>
</protein>
<evidence type="ECO:0000313" key="7">
    <source>
        <dbReference type="Proteomes" id="UP001144352"/>
    </source>
</evidence>
<evidence type="ECO:0000313" key="6">
    <source>
        <dbReference type="EMBL" id="GLI39994.1"/>
    </source>
</evidence>
<evidence type="ECO:0000256" key="4">
    <source>
        <dbReference type="SAM" id="Phobius"/>
    </source>
</evidence>
<sequence>MNKKIARIGKKAGLGDGEVRNFVRIGVSGLIAVALSIFTGSAQAGGADKEPLTPPFDLKPQAKEPLPEKCRLKPDGGPCKALFWKYYFDPKTNECKEFVYGGCEGVVPFETKEECAQKCLEQQAEPVIPDEDCGGPFPGYPCGTKYYTVSVRDFRHLSR</sequence>
<reference evidence="6" key="1">
    <citation type="submission" date="2022-12" db="EMBL/GenBank/DDBJ databases">
        <title>Reference genome sequencing for broad-spectrum identification of bacterial and archaeal isolates by mass spectrometry.</title>
        <authorList>
            <person name="Sekiguchi Y."/>
            <person name="Tourlousse D.M."/>
        </authorList>
    </citation>
    <scope>NUCLEOTIDE SEQUENCE</scope>
    <source>
        <strain evidence="6">H2</strain>
    </source>
</reference>
<feature type="domain" description="BPTI/Kunitz inhibitor" evidence="5">
    <location>
        <begin position="70"/>
        <end position="119"/>
    </location>
</feature>
<keyword evidence="7" id="KW-1185">Reference proteome</keyword>
<dbReference type="AlphaFoldDB" id="A0A9W6G2X2"/>
<keyword evidence="4" id="KW-0812">Transmembrane</keyword>
<dbReference type="FunFam" id="4.10.410.10:FF:000020">
    <property type="entry name" value="Collagen, type VI, alpha 3"/>
    <property type="match status" value="1"/>
</dbReference>